<feature type="domain" description="THIF-type NAD/FAD binding fold" evidence="1">
    <location>
        <begin position="221"/>
        <end position="351"/>
    </location>
</feature>
<proteinExistence type="predicted"/>
<dbReference type="PANTHER" id="PTHR43267:SF1">
    <property type="entry name" value="TRNA THREONYLCARBAMOYLADENOSINE DEHYDRATASE"/>
    <property type="match status" value="1"/>
</dbReference>
<keyword evidence="2" id="KW-0808">Transferase</keyword>
<accession>A0A558CX97</accession>
<dbReference type="GO" id="GO:0061503">
    <property type="term" value="F:tRNA threonylcarbamoyladenosine dehydratase"/>
    <property type="evidence" value="ECO:0007669"/>
    <property type="project" value="TreeGrafter"/>
</dbReference>
<dbReference type="Gene3D" id="3.40.50.720">
    <property type="entry name" value="NAD(P)-binding Rossmann-like Domain"/>
    <property type="match status" value="1"/>
</dbReference>
<comment type="caution">
    <text evidence="2">The sequence shown here is derived from an EMBL/GenBank/DDBJ whole genome shotgun (WGS) entry which is preliminary data.</text>
</comment>
<dbReference type="SUPFAM" id="SSF69572">
    <property type="entry name" value="Activating enzymes of the ubiquitin-like proteins"/>
    <property type="match status" value="1"/>
</dbReference>
<name>A0A558CX97_9GAMM</name>
<protein>
    <submittedName>
        <fullName evidence="2">ThiF family adenylyltransferase</fullName>
    </submittedName>
</protein>
<dbReference type="EMBL" id="VMRY01000058">
    <property type="protein sequence ID" value="TVT53398.1"/>
    <property type="molecule type" value="Genomic_DNA"/>
</dbReference>
<dbReference type="GO" id="GO:0061504">
    <property type="term" value="P:cyclic threonylcarbamoyladenosine biosynthetic process"/>
    <property type="evidence" value="ECO:0007669"/>
    <property type="project" value="TreeGrafter"/>
</dbReference>
<dbReference type="PANTHER" id="PTHR43267">
    <property type="entry name" value="TRNA THREONYLCARBAMOYLADENOSINE DEHYDRATASE"/>
    <property type="match status" value="1"/>
</dbReference>
<organism evidence="2 3">
    <name type="scientific">Sedimenticola thiotaurini</name>
    <dbReference type="NCBI Taxonomy" id="1543721"/>
    <lineage>
        <taxon>Bacteria</taxon>
        <taxon>Pseudomonadati</taxon>
        <taxon>Pseudomonadota</taxon>
        <taxon>Gammaproteobacteria</taxon>
        <taxon>Chromatiales</taxon>
        <taxon>Sedimenticolaceae</taxon>
        <taxon>Sedimenticola</taxon>
    </lineage>
</organism>
<sequence length="510" mass="55333">MGGDLCLELGPDNWHRDQNTAADMLVSAHRLLADEEARRTEGATVIPSRHSVTQGQEQRGKYVRFIITPAALAELGGVKDGDWAIAHFRQIYHNEASIVFLFKLEIQGNGPLVFSEVPEELSRHGFSVIGLVKGGNQEAALTDALSNAEALASYLDGETLPILDGESDPLCETRVDFVLMRSADSSWQLTMRWGSRQKLWLCSTVIAETSPASVRLGPDSAELSDTTVAIVGLGSVGSKIATSLARSGVNRFVLIDDDLLQPDNLVRNDSDWRHVGQHKVDAVADRLALVNSKIEVYRHRVRLAGQESATTAASATAAMGNASVIIDATANADAFNLCAHIARQSRRPLVWLEIYAGGIGGLIARARPDRDPEPFTLRQAINDAAGRIAKEKNAISPETGANYAIERSNQSPIIATDAEVSTIAHLACQLVADTLLEREPSRFPNPAYLVGLQRQWIFDQPLQVFPIDSHDIGSWTSDSPMDSSTHAAGLDFVKQLFEDLVSRGKTDTAS</sequence>
<dbReference type="InterPro" id="IPR045886">
    <property type="entry name" value="ThiF/MoeB/HesA"/>
</dbReference>
<dbReference type="AlphaFoldDB" id="A0A558CX97"/>
<evidence type="ECO:0000313" key="2">
    <source>
        <dbReference type="EMBL" id="TVT53398.1"/>
    </source>
</evidence>
<reference evidence="2 3" key="1">
    <citation type="submission" date="2019-07" db="EMBL/GenBank/DDBJ databases">
        <title>The pathways for chlorine oxyanion respiration interact through the shared metabolite chlorate.</title>
        <authorList>
            <person name="Barnum T.P."/>
            <person name="Cheng Y."/>
            <person name="Hill K.A."/>
            <person name="Lucas L.N."/>
            <person name="Carlson H.K."/>
            <person name="Coates J.D."/>
        </authorList>
    </citation>
    <scope>NUCLEOTIDE SEQUENCE [LARGE SCALE GENOMIC DNA]</scope>
    <source>
        <strain evidence="2">BK-3</strain>
    </source>
</reference>
<keyword evidence="2" id="KW-0548">Nucleotidyltransferase</keyword>
<gene>
    <name evidence="2" type="ORF">FHK82_12145</name>
</gene>
<evidence type="ECO:0000259" key="1">
    <source>
        <dbReference type="Pfam" id="PF00899"/>
    </source>
</evidence>
<dbReference type="Pfam" id="PF00899">
    <property type="entry name" value="ThiF"/>
    <property type="match status" value="1"/>
</dbReference>
<dbReference type="InterPro" id="IPR035985">
    <property type="entry name" value="Ubiquitin-activating_enz"/>
</dbReference>
<dbReference type="GO" id="GO:0008641">
    <property type="term" value="F:ubiquitin-like modifier activating enzyme activity"/>
    <property type="evidence" value="ECO:0007669"/>
    <property type="project" value="InterPro"/>
</dbReference>
<dbReference type="InterPro" id="IPR000594">
    <property type="entry name" value="ThiF_NAD_FAD-bd"/>
</dbReference>
<dbReference type="Proteomes" id="UP000317355">
    <property type="component" value="Unassembled WGS sequence"/>
</dbReference>
<evidence type="ECO:0000313" key="3">
    <source>
        <dbReference type="Proteomes" id="UP000317355"/>
    </source>
</evidence>
<dbReference type="GO" id="GO:0016779">
    <property type="term" value="F:nucleotidyltransferase activity"/>
    <property type="evidence" value="ECO:0007669"/>
    <property type="project" value="UniProtKB-KW"/>
</dbReference>